<feature type="transmembrane region" description="Helical" evidence="7">
    <location>
        <begin position="251"/>
        <end position="280"/>
    </location>
</feature>
<evidence type="ECO:0000256" key="7">
    <source>
        <dbReference type="SAM" id="Phobius"/>
    </source>
</evidence>
<evidence type="ECO:0000256" key="6">
    <source>
        <dbReference type="ARBA" id="ARBA00023136"/>
    </source>
</evidence>
<dbReference type="GO" id="GO:0098797">
    <property type="term" value="C:plasma membrane protein complex"/>
    <property type="evidence" value="ECO:0007669"/>
    <property type="project" value="TreeGrafter"/>
</dbReference>
<dbReference type="AlphaFoldDB" id="A0A1V1PI63"/>
<sequence>MHHSRQMSDYESITHRVLEMKGVKSAIPFIYHQVMFRSARGINGAMINAISKPPQLPDEPFRRDITQKLFGLPQNNDQPGIILGNELANRLNVSKGDTIYMIVPKNGPYQSKIVPQMQQVKVVDIFVSGLYEYDKNFAFIDLKQAQTILDMDQRVSGIEIKLHEIFEAENFAKQLLEQLGYSFWARDWMRMNRNLFSSLKLQKAVMYIIFSLIVLVAGFSITSSLIMMVIEKSKDIAILKAMGARKANIRNIFVFNGLIIGIVGTALGIISGLALCFLLKHYQFVELPQDIYFFSTLPIRLDWKDLSIITSGTILICVLSAVYPAHRAASMLPVDGIRIGE</sequence>
<dbReference type="InterPro" id="IPR003838">
    <property type="entry name" value="ABC3_permease_C"/>
</dbReference>
<keyword evidence="5 7" id="KW-1133">Transmembrane helix</keyword>
<dbReference type="PANTHER" id="PTHR30489">
    <property type="entry name" value="LIPOPROTEIN-RELEASING SYSTEM TRANSMEMBRANE PROTEIN LOLE"/>
    <property type="match status" value="1"/>
</dbReference>
<organism evidence="9 10">
    <name type="scientific">Candidatus Magnetoglobus multicellularis str. Araruama</name>
    <dbReference type="NCBI Taxonomy" id="890399"/>
    <lineage>
        <taxon>Bacteria</taxon>
        <taxon>Pseudomonadati</taxon>
        <taxon>Thermodesulfobacteriota</taxon>
        <taxon>Desulfobacteria</taxon>
        <taxon>Desulfobacterales</taxon>
        <taxon>Desulfobacteraceae</taxon>
        <taxon>Candidatus Magnetoglobus</taxon>
    </lineage>
</organism>
<keyword evidence="3" id="KW-1003">Cell membrane</keyword>
<dbReference type="Pfam" id="PF02687">
    <property type="entry name" value="FtsX"/>
    <property type="match status" value="1"/>
</dbReference>
<evidence type="ECO:0000256" key="4">
    <source>
        <dbReference type="ARBA" id="ARBA00022692"/>
    </source>
</evidence>
<comment type="caution">
    <text evidence="9">The sequence shown here is derived from an EMBL/GenBank/DDBJ whole genome shotgun (WGS) entry which is preliminary data.</text>
</comment>
<dbReference type="InterPro" id="IPR051447">
    <property type="entry name" value="Lipoprotein-release_system"/>
</dbReference>
<keyword evidence="9" id="KW-0449">Lipoprotein</keyword>
<reference evidence="10" key="1">
    <citation type="submission" date="2012-11" db="EMBL/GenBank/DDBJ databases">
        <authorList>
            <person name="Lucero-Rivera Y.E."/>
            <person name="Tovar-Ramirez D."/>
        </authorList>
    </citation>
    <scope>NUCLEOTIDE SEQUENCE [LARGE SCALE GENOMIC DNA]</scope>
    <source>
        <strain evidence="10">Araruama</strain>
    </source>
</reference>
<evidence type="ECO:0000256" key="3">
    <source>
        <dbReference type="ARBA" id="ARBA00022475"/>
    </source>
</evidence>
<accession>A0A1V1PI63</accession>
<evidence type="ECO:0000313" key="10">
    <source>
        <dbReference type="Proteomes" id="UP000189670"/>
    </source>
</evidence>
<feature type="transmembrane region" description="Helical" evidence="7">
    <location>
        <begin position="204"/>
        <end position="230"/>
    </location>
</feature>
<dbReference type="EMBL" id="ATBP01000004">
    <property type="protein sequence ID" value="ETR74567.1"/>
    <property type="molecule type" value="Genomic_DNA"/>
</dbReference>
<feature type="transmembrane region" description="Helical" evidence="7">
    <location>
        <begin position="306"/>
        <end position="323"/>
    </location>
</feature>
<dbReference type="Proteomes" id="UP000189670">
    <property type="component" value="Unassembled WGS sequence"/>
</dbReference>
<dbReference type="GO" id="GO:0044874">
    <property type="term" value="P:lipoprotein localization to outer membrane"/>
    <property type="evidence" value="ECO:0007669"/>
    <property type="project" value="TreeGrafter"/>
</dbReference>
<evidence type="ECO:0000259" key="8">
    <source>
        <dbReference type="Pfam" id="PF02687"/>
    </source>
</evidence>
<protein>
    <submittedName>
        <fullName evidence="9">Lipoprotein-releasing system transmembrane protein lolC</fullName>
    </submittedName>
</protein>
<name>A0A1V1PI63_9BACT</name>
<proteinExistence type="inferred from homology"/>
<comment type="similarity">
    <text evidence="2">Belongs to the ABC-4 integral membrane protein family. LolC/E subfamily.</text>
</comment>
<feature type="domain" description="ABC3 transporter permease C-terminal" evidence="8">
    <location>
        <begin position="208"/>
        <end position="331"/>
    </location>
</feature>
<evidence type="ECO:0000313" key="9">
    <source>
        <dbReference type="EMBL" id="ETR74567.1"/>
    </source>
</evidence>
<evidence type="ECO:0000256" key="1">
    <source>
        <dbReference type="ARBA" id="ARBA00004651"/>
    </source>
</evidence>
<keyword evidence="6 7" id="KW-0472">Membrane</keyword>
<keyword evidence="4 7" id="KW-0812">Transmembrane</keyword>
<evidence type="ECO:0000256" key="5">
    <source>
        <dbReference type="ARBA" id="ARBA00022989"/>
    </source>
</evidence>
<evidence type="ECO:0000256" key="2">
    <source>
        <dbReference type="ARBA" id="ARBA00005236"/>
    </source>
</evidence>
<comment type="subcellular location">
    <subcellularLocation>
        <location evidence="1">Cell membrane</location>
        <topology evidence="1">Multi-pass membrane protein</topology>
    </subcellularLocation>
</comment>
<gene>
    <name evidence="9" type="primary">lolC</name>
    <name evidence="9" type="ORF">OMM_06261</name>
</gene>
<dbReference type="PANTHER" id="PTHR30489:SF0">
    <property type="entry name" value="LIPOPROTEIN-RELEASING SYSTEM TRANSMEMBRANE PROTEIN LOLE"/>
    <property type="match status" value="1"/>
</dbReference>